<dbReference type="SUPFAM" id="SSF52343">
    <property type="entry name" value="Ferredoxin reductase-like, C-terminal NADP-linked domain"/>
    <property type="match status" value="1"/>
</dbReference>
<dbReference type="InterPro" id="IPR001433">
    <property type="entry name" value="OxRdtase_FAD/NAD-bd"/>
</dbReference>
<dbReference type="AlphaFoldDB" id="A0A7S4PV86"/>
<reference evidence="4" key="1">
    <citation type="submission" date="2021-01" db="EMBL/GenBank/DDBJ databases">
        <authorList>
            <person name="Corre E."/>
            <person name="Pelletier E."/>
            <person name="Niang G."/>
            <person name="Scheremetjew M."/>
            <person name="Finn R."/>
            <person name="Kale V."/>
            <person name="Holt S."/>
            <person name="Cochrane G."/>
            <person name="Meng A."/>
            <person name="Brown T."/>
            <person name="Cohen L."/>
        </authorList>
    </citation>
    <scope>NUCLEOTIDE SEQUENCE</scope>
    <source>
        <strain evidence="4">CCMP3105</strain>
    </source>
</reference>
<keyword evidence="1" id="KW-0560">Oxidoreductase</keyword>
<dbReference type="PANTHER" id="PTHR46505">
    <property type="entry name" value="OXIDOREDUCTASE NAD-BINDING DOMAIN-CONTAINING PROTEIN 1"/>
    <property type="match status" value="1"/>
</dbReference>
<organism evidence="4">
    <name type="scientific">Alexandrium monilatum</name>
    <dbReference type="NCBI Taxonomy" id="311494"/>
    <lineage>
        <taxon>Eukaryota</taxon>
        <taxon>Sar</taxon>
        <taxon>Alveolata</taxon>
        <taxon>Dinophyceae</taxon>
        <taxon>Gonyaulacales</taxon>
        <taxon>Pyrocystaceae</taxon>
        <taxon>Alexandrium</taxon>
    </lineage>
</organism>
<protein>
    <recommendedName>
        <fullName evidence="3">Oxidoreductase FAD/NAD(P)-binding domain-containing protein</fullName>
    </recommendedName>
</protein>
<dbReference type="Gene3D" id="3.40.50.80">
    <property type="entry name" value="Nucleotide-binding domain of ferredoxin-NADP reductase (FNR) module"/>
    <property type="match status" value="1"/>
</dbReference>
<dbReference type="GO" id="GO:0005739">
    <property type="term" value="C:mitochondrion"/>
    <property type="evidence" value="ECO:0007669"/>
    <property type="project" value="TreeGrafter"/>
</dbReference>
<dbReference type="Pfam" id="PF00175">
    <property type="entry name" value="NAD_binding_1"/>
    <property type="match status" value="1"/>
</dbReference>
<proteinExistence type="predicted"/>
<name>A0A7S4PV86_9DINO</name>
<dbReference type="GO" id="GO:0016491">
    <property type="term" value="F:oxidoreductase activity"/>
    <property type="evidence" value="ECO:0007669"/>
    <property type="project" value="UniProtKB-KW"/>
</dbReference>
<evidence type="ECO:0000259" key="3">
    <source>
        <dbReference type="Pfam" id="PF00175"/>
    </source>
</evidence>
<dbReference type="InterPro" id="IPR039261">
    <property type="entry name" value="FNR_nucleotide-bd"/>
</dbReference>
<dbReference type="EMBL" id="HBNR01002830">
    <property type="protein sequence ID" value="CAE4562370.1"/>
    <property type="molecule type" value="Transcribed_RNA"/>
</dbReference>
<accession>A0A7S4PV86</accession>
<dbReference type="PANTHER" id="PTHR46505:SF1">
    <property type="entry name" value="OXIDOREDUCTASE NAD-BINDING DOMAIN-CONTAINING PROTEIN 1"/>
    <property type="match status" value="1"/>
</dbReference>
<evidence type="ECO:0000313" key="4">
    <source>
        <dbReference type="EMBL" id="CAE4562370.1"/>
    </source>
</evidence>
<dbReference type="InterPro" id="IPR052128">
    <property type="entry name" value="Oxidoreductase_NAD-binding"/>
</dbReference>
<feature type="domain" description="Oxidoreductase FAD/NAD(P)-binding" evidence="3">
    <location>
        <begin position="15"/>
        <end position="101"/>
    </location>
</feature>
<sequence>MLQAAVAASREALPELRRISLLYSAARPSELAHRTPIEELAVADDRVRLELRVTRNSEPQEPWSGATGRISTAVLAAALAEAGSPAAETLAYVCGPPAMTDELVAALQGPLAIPKERVRSEKWW</sequence>
<gene>
    <name evidence="4" type="ORF">AMON00008_LOCUS1989</name>
</gene>
<evidence type="ECO:0000256" key="2">
    <source>
        <dbReference type="ARBA" id="ARBA00023027"/>
    </source>
</evidence>
<keyword evidence="2" id="KW-0520">NAD</keyword>
<evidence type="ECO:0000256" key="1">
    <source>
        <dbReference type="ARBA" id="ARBA00023002"/>
    </source>
</evidence>